<evidence type="ECO:0000313" key="1">
    <source>
        <dbReference type="EMBL" id="GAG06357.1"/>
    </source>
</evidence>
<dbReference type="AlphaFoldDB" id="X0V4P1"/>
<comment type="caution">
    <text evidence="1">The sequence shown here is derived from an EMBL/GenBank/DDBJ whole genome shotgun (WGS) entry which is preliminary data.</text>
</comment>
<feature type="non-terminal residue" evidence="1">
    <location>
        <position position="54"/>
    </location>
</feature>
<name>X0V4P1_9ZZZZ</name>
<reference evidence="1" key="1">
    <citation type="journal article" date="2014" name="Front. Microbiol.">
        <title>High frequency of phylogenetically diverse reductive dehalogenase-homologous genes in deep subseafloor sedimentary metagenomes.</title>
        <authorList>
            <person name="Kawai M."/>
            <person name="Futagami T."/>
            <person name="Toyoda A."/>
            <person name="Takaki Y."/>
            <person name="Nishi S."/>
            <person name="Hori S."/>
            <person name="Arai W."/>
            <person name="Tsubouchi T."/>
            <person name="Morono Y."/>
            <person name="Uchiyama I."/>
            <person name="Ito T."/>
            <person name="Fujiyama A."/>
            <person name="Inagaki F."/>
            <person name="Takami H."/>
        </authorList>
    </citation>
    <scope>NUCLEOTIDE SEQUENCE</scope>
    <source>
        <strain evidence="1">Expedition CK06-06</strain>
    </source>
</reference>
<proteinExistence type="predicted"/>
<gene>
    <name evidence="1" type="ORF">S01H1_32840</name>
</gene>
<dbReference type="EMBL" id="BARS01020359">
    <property type="protein sequence ID" value="GAG06357.1"/>
    <property type="molecule type" value="Genomic_DNA"/>
</dbReference>
<protein>
    <submittedName>
        <fullName evidence="1">Uncharacterized protein</fullName>
    </submittedName>
</protein>
<accession>X0V4P1</accession>
<organism evidence="1">
    <name type="scientific">marine sediment metagenome</name>
    <dbReference type="NCBI Taxonomy" id="412755"/>
    <lineage>
        <taxon>unclassified sequences</taxon>
        <taxon>metagenomes</taxon>
        <taxon>ecological metagenomes</taxon>
    </lineage>
</organism>
<sequence>MSRERQIPVATKDARSLLKRVLDLAAELIDRDRLADAKRRQADMFAWRETDYVP</sequence>